<reference evidence="1 2" key="1">
    <citation type="submission" date="2007-08" db="EMBL/GenBank/DDBJ databases">
        <authorList>
            <person name="Fulton L."/>
            <person name="Clifton S."/>
            <person name="Fulton B."/>
            <person name="Xu J."/>
            <person name="Minx P."/>
            <person name="Pepin K.H."/>
            <person name="Johnson M."/>
            <person name="Thiruvilangam P."/>
            <person name="Bhonagiri V."/>
            <person name="Nash W.E."/>
            <person name="Mardis E.R."/>
            <person name="Wilson R.K."/>
        </authorList>
    </citation>
    <scope>NUCLEOTIDE SEQUENCE [LARGE SCALE GENOMIC DNA]</scope>
    <source>
        <strain evidence="2">ATCC BAA-613 / DSM 15670 / CCUG 46953 / JCM 12243 / WAL 16351</strain>
    </source>
</reference>
<proteinExistence type="predicted"/>
<dbReference type="Proteomes" id="UP000005396">
    <property type="component" value="Unassembled WGS sequence"/>
</dbReference>
<sequence length="34" mass="3809">MIVTDAGYSARCNLYRAGLKQFSNTLCNQAIKEE</sequence>
<evidence type="ECO:0000313" key="2">
    <source>
        <dbReference type="Proteomes" id="UP000005396"/>
    </source>
</evidence>
<accession>A8RG26</accession>
<dbReference type="AlphaFoldDB" id="A8RG26"/>
<dbReference type="PaxDb" id="411902-CLOBOL_00027"/>
<evidence type="ECO:0000313" key="1">
    <source>
        <dbReference type="EMBL" id="EDP19560.1"/>
    </source>
</evidence>
<name>A8RG26_ENTBW</name>
<reference evidence="1 2" key="2">
    <citation type="submission" date="2007-09" db="EMBL/GenBank/DDBJ databases">
        <title>Draft genome sequence of Clostridium bolteae (ATCC BAA-613).</title>
        <authorList>
            <person name="Sudarsanam P."/>
            <person name="Ley R."/>
            <person name="Guruge J."/>
            <person name="Turnbaugh P.J."/>
            <person name="Mahowald M."/>
            <person name="Liep D."/>
            <person name="Gordon J."/>
        </authorList>
    </citation>
    <scope>NUCLEOTIDE SEQUENCE [LARGE SCALE GENOMIC DNA]</scope>
    <source>
        <strain evidence="2">ATCC BAA-613 / DSM 15670 / CCUG 46953 / JCM 12243 / WAL 16351</strain>
    </source>
</reference>
<protein>
    <submittedName>
        <fullName evidence="1">Uncharacterized protein</fullName>
    </submittedName>
</protein>
<gene>
    <name evidence="1" type="ORF">CLOBOL_00027</name>
</gene>
<dbReference type="HOGENOM" id="CLU_3372996_0_0_9"/>
<organism evidence="1 2">
    <name type="scientific">Enterocloster bolteae (strain ATCC BAA-613 / DSM 15670 / CCUG 46953 / JCM 12243 / WAL 16351)</name>
    <name type="common">Clostridium bolteae</name>
    <dbReference type="NCBI Taxonomy" id="411902"/>
    <lineage>
        <taxon>Bacteria</taxon>
        <taxon>Bacillati</taxon>
        <taxon>Bacillota</taxon>
        <taxon>Clostridia</taxon>
        <taxon>Lachnospirales</taxon>
        <taxon>Lachnospiraceae</taxon>
        <taxon>Enterocloster</taxon>
    </lineage>
</organism>
<comment type="caution">
    <text evidence="1">The sequence shown here is derived from an EMBL/GenBank/DDBJ whole genome shotgun (WGS) entry which is preliminary data.</text>
</comment>
<dbReference type="EMBL" id="ABCC02000001">
    <property type="protein sequence ID" value="EDP19560.1"/>
    <property type="molecule type" value="Genomic_DNA"/>
</dbReference>